<dbReference type="CDD" id="cd01185">
    <property type="entry name" value="INTN1_C_like"/>
    <property type="match status" value="1"/>
</dbReference>
<dbReference type="InterPro" id="IPR025269">
    <property type="entry name" value="SAM-like_dom"/>
</dbReference>
<evidence type="ECO:0000259" key="4">
    <source>
        <dbReference type="PROSITE" id="PS51898"/>
    </source>
</evidence>
<keyword evidence="2" id="KW-0238">DNA-binding</keyword>
<reference evidence="5 6" key="1">
    <citation type="submission" date="2014-01" db="EMBL/GenBank/DDBJ databases">
        <authorList>
            <consortium name="Genome Consortium for Active Teaching"/>
            <person name="Sontag T.C."/>
            <person name="Newman J.D."/>
        </authorList>
    </citation>
    <scope>NUCLEOTIDE SEQUENCE [LARGE SCALE GENOMIC DNA]</scope>
    <source>
        <strain evidence="5 6">DSM 19056</strain>
    </source>
</reference>
<dbReference type="EMBL" id="JASZ02000036">
    <property type="protein sequence ID" value="OWK97210.1"/>
    <property type="molecule type" value="Genomic_DNA"/>
</dbReference>
<dbReference type="AlphaFoldDB" id="A0A246B757"/>
<comment type="similarity">
    <text evidence="1">Belongs to the 'phage' integrase family.</text>
</comment>
<dbReference type="Gene3D" id="1.10.150.130">
    <property type="match status" value="1"/>
</dbReference>
<dbReference type="InterPro" id="IPR011010">
    <property type="entry name" value="DNA_brk_join_enz"/>
</dbReference>
<dbReference type="SUPFAM" id="SSF56349">
    <property type="entry name" value="DNA breaking-rejoining enzymes"/>
    <property type="match status" value="1"/>
</dbReference>
<gene>
    <name evidence="5" type="ORF">AP75_12545</name>
</gene>
<dbReference type="InterPro" id="IPR002104">
    <property type="entry name" value="Integrase_catalytic"/>
</dbReference>
<dbReference type="RefSeq" id="WP_088264895.1">
    <property type="nucleotide sequence ID" value="NZ_JASZ02000036.1"/>
</dbReference>
<accession>A0A246B757</accession>
<dbReference type="GO" id="GO:0003677">
    <property type="term" value="F:DNA binding"/>
    <property type="evidence" value="ECO:0007669"/>
    <property type="project" value="UniProtKB-KW"/>
</dbReference>
<dbReference type="GO" id="GO:0015074">
    <property type="term" value="P:DNA integration"/>
    <property type="evidence" value="ECO:0007669"/>
    <property type="project" value="InterPro"/>
</dbReference>
<dbReference type="InterPro" id="IPR050090">
    <property type="entry name" value="Tyrosine_recombinase_XerCD"/>
</dbReference>
<dbReference type="Gene3D" id="1.10.443.10">
    <property type="entry name" value="Intergrase catalytic core"/>
    <property type="match status" value="1"/>
</dbReference>
<dbReference type="Pfam" id="PF13102">
    <property type="entry name" value="Phage_int_SAM_5"/>
    <property type="match status" value="1"/>
</dbReference>
<dbReference type="GO" id="GO:0006310">
    <property type="term" value="P:DNA recombination"/>
    <property type="evidence" value="ECO:0007669"/>
    <property type="project" value="UniProtKB-KW"/>
</dbReference>
<dbReference type="InterPro" id="IPR013762">
    <property type="entry name" value="Integrase-like_cat_sf"/>
</dbReference>
<dbReference type="InterPro" id="IPR035386">
    <property type="entry name" value="Arm-DNA-bind_5"/>
</dbReference>
<keyword evidence="3" id="KW-0233">DNA recombination</keyword>
<dbReference type="Proteomes" id="UP000197587">
    <property type="component" value="Unassembled WGS sequence"/>
</dbReference>
<evidence type="ECO:0000256" key="1">
    <source>
        <dbReference type="ARBA" id="ARBA00008857"/>
    </source>
</evidence>
<dbReference type="PANTHER" id="PTHR30349:SF64">
    <property type="entry name" value="PROPHAGE INTEGRASE INTD-RELATED"/>
    <property type="match status" value="1"/>
</dbReference>
<dbReference type="PANTHER" id="PTHR30349">
    <property type="entry name" value="PHAGE INTEGRASE-RELATED"/>
    <property type="match status" value="1"/>
</dbReference>
<dbReference type="InterPro" id="IPR010998">
    <property type="entry name" value="Integrase_recombinase_N"/>
</dbReference>
<protein>
    <submittedName>
        <fullName evidence="5">Recombinase</fullName>
    </submittedName>
</protein>
<evidence type="ECO:0000256" key="2">
    <source>
        <dbReference type="ARBA" id="ARBA00023125"/>
    </source>
</evidence>
<comment type="caution">
    <text evidence="5">The sequence shown here is derived from an EMBL/GenBank/DDBJ whole genome shotgun (WGS) entry which is preliminary data.</text>
</comment>
<evidence type="ECO:0000256" key="3">
    <source>
        <dbReference type="ARBA" id="ARBA00023172"/>
    </source>
</evidence>
<feature type="domain" description="Tyr recombinase" evidence="4">
    <location>
        <begin position="217"/>
        <end position="401"/>
    </location>
</feature>
<proteinExistence type="inferred from homology"/>
<organism evidence="5 6">
    <name type="scientific">Kaistella haifensis DSM 19056</name>
    <dbReference type="NCBI Taxonomy" id="1450526"/>
    <lineage>
        <taxon>Bacteria</taxon>
        <taxon>Pseudomonadati</taxon>
        <taxon>Bacteroidota</taxon>
        <taxon>Flavobacteriia</taxon>
        <taxon>Flavobacteriales</taxon>
        <taxon>Weeksellaceae</taxon>
        <taxon>Chryseobacterium group</taxon>
        <taxon>Kaistella</taxon>
    </lineage>
</organism>
<dbReference type="Pfam" id="PF17293">
    <property type="entry name" value="Arm-DNA-bind_5"/>
    <property type="match status" value="1"/>
</dbReference>
<keyword evidence="6" id="KW-1185">Reference proteome</keyword>
<evidence type="ECO:0000313" key="5">
    <source>
        <dbReference type="EMBL" id="OWK97210.1"/>
    </source>
</evidence>
<name>A0A246B757_9FLAO</name>
<dbReference type="Pfam" id="PF00589">
    <property type="entry name" value="Phage_integrase"/>
    <property type="match status" value="1"/>
</dbReference>
<sequence length="419" mass="48800">MQTYCLLFYAKRTKGNSELSAIYMRITIDGKRKEISTGKTIQTKEWNSKAGKVFGNSSHAKSFNSFLESLRAKMFESYNYLLNNRKIITCECLKNRFLGIDERKVTLVEAFQDHNNQIKELIGRGFAHGTWERYETSLRHTQQFMMWKYNISDIDIREINPAFISDYEFFLRTVRNCANNSAVKYIKNFQKIINICLDNEWIIKNPFATYKSKIVITDVRFLTENELEKIKNKVFSTERLRTIRDIFLFCCFTGLAYSDVKKLAHENISINANGEKWIKIKRTKTKVEASIPLLPIANEILDRYKTNVKCVNDEKVLPVLSNQKMNEYLKEIATLCGLDFDISFHTARHTFATTVTLNNGVPLETVSKMLGHSNVQMTQHYAKIQDRKIGDDMNLLKKVLNKNEKKQTMIKSKAHKKPQ</sequence>
<evidence type="ECO:0000313" key="6">
    <source>
        <dbReference type="Proteomes" id="UP000197587"/>
    </source>
</evidence>
<dbReference type="PROSITE" id="PS51898">
    <property type="entry name" value="TYR_RECOMBINASE"/>
    <property type="match status" value="1"/>
</dbReference>
<reference evidence="5 6" key="2">
    <citation type="submission" date="2017-05" db="EMBL/GenBank/DDBJ databases">
        <title>Genome of Chryseobacterium haifense.</title>
        <authorList>
            <person name="Newman J.D."/>
        </authorList>
    </citation>
    <scope>NUCLEOTIDE SEQUENCE [LARGE SCALE GENOMIC DNA]</scope>
    <source>
        <strain evidence="5 6">DSM 19056</strain>
    </source>
</reference>